<organism evidence="2 3">
    <name type="scientific">Rangifer tarandus platyrhynchus</name>
    <name type="common">Svalbard reindeer</name>
    <dbReference type="NCBI Taxonomy" id="3082113"/>
    <lineage>
        <taxon>Eukaryota</taxon>
        <taxon>Metazoa</taxon>
        <taxon>Chordata</taxon>
        <taxon>Craniata</taxon>
        <taxon>Vertebrata</taxon>
        <taxon>Euteleostomi</taxon>
        <taxon>Mammalia</taxon>
        <taxon>Eutheria</taxon>
        <taxon>Laurasiatheria</taxon>
        <taxon>Artiodactyla</taxon>
        <taxon>Ruminantia</taxon>
        <taxon>Pecora</taxon>
        <taxon>Cervidae</taxon>
        <taxon>Odocoileinae</taxon>
        <taxon>Rangifer</taxon>
    </lineage>
</organism>
<feature type="compositionally biased region" description="Basic and acidic residues" evidence="1">
    <location>
        <begin position="617"/>
        <end position="626"/>
    </location>
</feature>
<proteinExistence type="predicted"/>
<feature type="compositionally biased region" description="Gly residues" evidence="1">
    <location>
        <begin position="598"/>
        <end position="610"/>
    </location>
</feature>
<feature type="compositionally biased region" description="Gly residues" evidence="1">
    <location>
        <begin position="634"/>
        <end position="646"/>
    </location>
</feature>
<dbReference type="Proteomes" id="UP001176941">
    <property type="component" value="Chromosome 7"/>
</dbReference>
<protein>
    <submittedName>
        <fullName evidence="2">Uncharacterized protein</fullName>
    </submittedName>
</protein>
<accession>A0ABN8ZZ98</accession>
<reference evidence="2" key="1">
    <citation type="submission" date="2023-04" db="EMBL/GenBank/DDBJ databases">
        <authorList>
            <consortium name="ELIXIR-Norway"/>
        </authorList>
    </citation>
    <scope>NUCLEOTIDE SEQUENCE [LARGE SCALE GENOMIC DNA]</scope>
</reference>
<gene>
    <name evidence="2" type="ORF">MRATA1EN1_LOCUS27303</name>
</gene>
<dbReference type="EMBL" id="OX459943">
    <property type="protein sequence ID" value="CAI9178341.1"/>
    <property type="molecule type" value="Genomic_DNA"/>
</dbReference>
<evidence type="ECO:0000313" key="2">
    <source>
        <dbReference type="EMBL" id="CAI9178341.1"/>
    </source>
</evidence>
<evidence type="ECO:0000313" key="3">
    <source>
        <dbReference type="Proteomes" id="UP001176941"/>
    </source>
</evidence>
<keyword evidence="3" id="KW-1185">Reference proteome</keyword>
<sequence length="730" mass="79085">MRSRARWTWQKAVQTFFTDAAGSVSARDLPARSRHQLWPPPQAAVLSLTRCQASRSECLCHGQRPPSAKMEGRFLFYRFRRRLPEGLRRAMDTSTKRKWSRCPSVVTSVTTGHHAALNTDELGYMGGVSKHQKPYLRLQGKGWCSPAEGEPGGLGRRAVDAAWTNSRGCIRSSRCAETTFHTPTTCGLADPQQRAHVGKNARVTAGATLSRGLVDEVQLQLDGELRPHPRSLQRLRLLSEKELQPGRAAVGVVPGLGRPRRESAVTLARRRRQRPRTLCAVAPLRPGAKPARAGEAAVGMERRLSARKRMRVVTDCQPPCRQHSPESCVSRPPFPSALSAFPLLLEVLEGEAWVGSRPLEVFDTITDPLCPPDSRLGVRSVGPPVIQRLNTHVPLCAAEYAGSVARGGPVAGGRTWALLPCKHALRQACERSSVGPGLQRLPRTWRLQGQDGWRDGRICGTPHAHQEDLAMKQASFHSKRLLRPSSGRRTPLWVEQVDGRMHAPWDGRGQGWSLLQSRALSQSGEGLHHGEWSTTARVILVKMSWKRAERLFGQRAGGVLMAVGPLECSGASPPPGSLRHTPGHLKLLHQSQEDKGEGGGPWTGPEGQGPRGAFQRQVEKWDRSQGGEEDDVGGETGTGRGGGGALMGTEAAGIWGAGHPGSGLLLVSEPGAELTCPPSQAGTLDGQKSPTPRKDVAIATREGDQFPCGPAPQRDTTALLQPEKAMLLQG</sequence>
<evidence type="ECO:0000256" key="1">
    <source>
        <dbReference type="SAM" id="MobiDB-lite"/>
    </source>
</evidence>
<name>A0ABN8ZZ98_RANTA</name>
<feature type="region of interest" description="Disordered" evidence="1">
    <location>
        <begin position="591"/>
        <end position="647"/>
    </location>
</feature>